<reference evidence="4" key="1">
    <citation type="submission" date="2014-12" db="EMBL/GenBank/DDBJ databases">
        <title>Genome sequence of Clostridium beijerinckii strain 59B.</title>
        <authorList>
            <person name="Little G.T."/>
            <person name="Minton N.P."/>
        </authorList>
    </citation>
    <scope>NUCLEOTIDE SEQUENCE [LARGE SCALE GENOMIC DNA]</scope>
    <source>
        <strain evidence="4">59B</strain>
    </source>
</reference>
<dbReference type="InterPro" id="IPR029050">
    <property type="entry name" value="Immunoprotect_excell_Ig-like"/>
</dbReference>
<organism evidence="3 4">
    <name type="scientific">Clostridium beijerinckii</name>
    <name type="common">Clostridium MP</name>
    <dbReference type="NCBI Taxonomy" id="1520"/>
    <lineage>
        <taxon>Bacteria</taxon>
        <taxon>Bacillati</taxon>
        <taxon>Bacillota</taxon>
        <taxon>Clostridia</taxon>
        <taxon>Eubacteriales</taxon>
        <taxon>Clostridiaceae</taxon>
        <taxon>Clostridium</taxon>
    </lineage>
</organism>
<dbReference type="PROSITE" id="PS51257">
    <property type="entry name" value="PROKAR_LIPOPROTEIN"/>
    <property type="match status" value="1"/>
</dbReference>
<evidence type="ECO:0000313" key="3">
    <source>
        <dbReference type="EMBL" id="AJG98886.1"/>
    </source>
</evidence>
<proteinExistence type="predicted"/>
<gene>
    <name evidence="3" type="ORF">LF65_02300</name>
</gene>
<dbReference type="KEGG" id="cbei:LF65_02300"/>
<protein>
    <recommendedName>
        <fullName evidence="5">DUF4352 domain-containing protein</fullName>
    </recommendedName>
</protein>
<evidence type="ECO:0000313" key="4">
    <source>
        <dbReference type="Proteomes" id="UP000031866"/>
    </source>
</evidence>
<sequence length="210" mass="23511">MKKKLIASVLALFTIISLVGCGSTQTTASADTKETVKQEDTNPNEKTVDGIKFTLEGVTREPVKGDRTKDDFAQNNGEYFAIGPKVVKASDYENIVINLKIENTTDKAIEISEYGWTAKMKDGYKLNDSLNDKDIDKQIASHNDIEGAIKILVEKKLDVKEFNLNYNLIDYTNFDKMLGEAVSGKSEAECKAKYPELFKENYVTFNIQVN</sequence>
<name>A0A0B5QKX6_CLOBE</name>
<feature type="signal peptide" evidence="2">
    <location>
        <begin position="1"/>
        <end position="22"/>
    </location>
</feature>
<keyword evidence="1 2" id="KW-0732">Signal</keyword>
<evidence type="ECO:0008006" key="5">
    <source>
        <dbReference type="Google" id="ProtNLM"/>
    </source>
</evidence>
<evidence type="ECO:0000256" key="2">
    <source>
        <dbReference type="SAM" id="SignalP"/>
    </source>
</evidence>
<evidence type="ECO:0000256" key="1">
    <source>
        <dbReference type="ARBA" id="ARBA00022729"/>
    </source>
</evidence>
<feature type="chain" id="PRO_5038587414" description="DUF4352 domain-containing protein" evidence="2">
    <location>
        <begin position="23"/>
        <end position="210"/>
    </location>
</feature>
<dbReference type="STRING" id="1520.LF65_02300"/>
<dbReference type="Proteomes" id="UP000031866">
    <property type="component" value="Chromosome"/>
</dbReference>
<dbReference type="Gene3D" id="2.60.40.1240">
    <property type="match status" value="1"/>
</dbReference>
<dbReference type="EMBL" id="CP010086">
    <property type="protein sequence ID" value="AJG98886.1"/>
    <property type="molecule type" value="Genomic_DNA"/>
</dbReference>
<dbReference type="AlphaFoldDB" id="A0A0B5QKX6"/>
<accession>A0A0B5QKX6</accession>